<dbReference type="Proteomes" id="UP001239111">
    <property type="component" value="Chromosome 2"/>
</dbReference>
<protein>
    <submittedName>
        <fullName evidence="1">Uncharacterized protein</fullName>
    </submittedName>
</protein>
<sequence>MAASPGPTAAATVNSVNGQPSPGCNDNQYFYEDVVYRVDKRGNVEFGIVMENDDHELSDEGSATEDSPKRKKGEIRVVWHPSGVEELVTSKKVHLADRTLMPGDVVRRMIKGKDTQRGYCRDIELNACVQVIGTKQVLTNIRSEDLVPLEEFAADIAVCMDSWVGGIRMVHFKLWLTTADGSKCIINEIDARGLEHFEEKRESDNDFPHSSEFYPGQSLWGPIHCLEEAQWIQCTKEMKAKRKSKPQRITKVVVDKVETDWVGVHWQCRAYSKDGAWADQAHPKFVVEGEDLKKLKLLNVFEPSTLQVGDRNFYVIKGDENVITREQWRKQQREIFQVPKQSPRKTRNINVPKTTVEEKIKREKDKEKLQENSKEQDKPDTENQLNCGKDVISNHLQVPTLNHNPESSDDWDTEDSGSQSDSASVSSGCSSLSSMGKKKKGPALMTKVLKKRKLCRAKKKIPPTPLVPGTRIVVETLSTTTKANVVWQDGSVEFGIPSTQLYPIHHLDDKEFFPGDFVVDQKEESRMYGVVQRVDHQGRTATVKWFKTYASSQSPQPTFLEEREVSVYDLKDHPDFQYRPGTLVIRIANFEGEDAGCTAGQVLDNYPEGRVKVWWVDGHISMCWPQDLYKVGDYDSDDGELWDDVSSDASWETELEDCFIADNDGSNEQTENIKPKLAAHIEKARIAMSRLEEIFTQNPALQTTEVMRRLLEVYKDCRYMDRLMGTSFFHESHFQGLLERVRERGRANVAQRMADQVSRLFTHSENESENDFGILESRNRGIQNNTSANTSLEKSASEEISVILTEDESVANDEETKETSQSEPNKNRLYINVRRNPEDSGLYSADHSKKESGSSESSGEFLLSDDVNNTDRSPAQEPQQILSLPENLGNILSGSSHVCVKLCNLIKAQLVLAHAEVSRRFGLSKVSLSDAAKTSSPHKKLKKDDDKKIEFLSEPSDSSMDIPPMIYAEGEGFSIEETAPDSHKFKLTMFQPTDRANFFRTVSKELKLLRSSLPPGVWVKGFEDRMDLYSVMMRGPEKTPYEDGLFLFDFQLSADYPSAPPLCHYISYCSDRLNPNLYEDGKVCVSLLGTWAGRGTEVWTSSSTLLQVIVSIQGLILVAEPYFNEAGFEKQKGSQQGCENSRMYNEMVILKLVQSQTKLIQHPPLIFKETIIQHFKRHSEKLLQRLKLWMEISEQHNNQYPLSPVTPTTFKQIACIDDEILPEFPLVPASKGFCITLKNILAYFEKILVQEGIIKDPSLNNPSETMCTDSMEVTTTELARKEAIPVIQTEMTKRDPSTNYGSILQSESNRDSNERNCS</sequence>
<keyword evidence="2" id="KW-1185">Reference proteome</keyword>
<proteinExistence type="predicted"/>
<accession>A0ACC2P606</accession>
<reference evidence="1" key="1">
    <citation type="submission" date="2023-04" db="EMBL/GenBank/DDBJ databases">
        <title>A chromosome-level genome assembly of the parasitoid wasp Eretmocerus hayati.</title>
        <authorList>
            <person name="Zhong Y."/>
            <person name="Liu S."/>
            <person name="Liu Y."/>
        </authorList>
    </citation>
    <scope>NUCLEOTIDE SEQUENCE</scope>
    <source>
        <strain evidence="1">ZJU_SS_LIU_2023</strain>
    </source>
</reference>
<gene>
    <name evidence="1" type="ORF">QAD02_014315</name>
</gene>
<name>A0ACC2P606_9HYME</name>
<organism evidence="1 2">
    <name type="scientific">Eretmocerus hayati</name>
    <dbReference type="NCBI Taxonomy" id="131215"/>
    <lineage>
        <taxon>Eukaryota</taxon>
        <taxon>Metazoa</taxon>
        <taxon>Ecdysozoa</taxon>
        <taxon>Arthropoda</taxon>
        <taxon>Hexapoda</taxon>
        <taxon>Insecta</taxon>
        <taxon>Pterygota</taxon>
        <taxon>Neoptera</taxon>
        <taxon>Endopterygota</taxon>
        <taxon>Hymenoptera</taxon>
        <taxon>Apocrita</taxon>
        <taxon>Proctotrupomorpha</taxon>
        <taxon>Chalcidoidea</taxon>
        <taxon>Aphelinidae</taxon>
        <taxon>Aphelininae</taxon>
        <taxon>Eretmocerus</taxon>
    </lineage>
</organism>
<evidence type="ECO:0000313" key="1">
    <source>
        <dbReference type="EMBL" id="KAJ8678528.1"/>
    </source>
</evidence>
<dbReference type="EMBL" id="CM056742">
    <property type="protein sequence ID" value="KAJ8678528.1"/>
    <property type="molecule type" value="Genomic_DNA"/>
</dbReference>
<comment type="caution">
    <text evidence="1">The sequence shown here is derived from an EMBL/GenBank/DDBJ whole genome shotgun (WGS) entry which is preliminary data.</text>
</comment>
<evidence type="ECO:0000313" key="2">
    <source>
        <dbReference type="Proteomes" id="UP001239111"/>
    </source>
</evidence>